<evidence type="ECO:0000256" key="12">
    <source>
        <dbReference type="ARBA" id="ARBA00023139"/>
    </source>
</evidence>
<evidence type="ECO:0000256" key="4">
    <source>
        <dbReference type="ARBA" id="ARBA00022452"/>
    </source>
</evidence>
<name>A0A6L8VMC7_9RHOB</name>
<reference evidence="16 17" key="1">
    <citation type="submission" date="2020-01" db="EMBL/GenBank/DDBJ databases">
        <title>Frigidibacter albus SP32T (=CGMCC 1.13995T).</title>
        <authorList>
            <person name="Liao X."/>
        </authorList>
    </citation>
    <scope>NUCLEOTIDE SEQUENCE [LARGE SCALE GENOMIC DNA]</scope>
    <source>
        <strain evidence="16 17">SP32</strain>
    </source>
</reference>
<comment type="caution">
    <text evidence="16">The sequence shown here is derived from an EMBL/GenBank/DDBJ whole genome shotgun (WGS) entry which is preliminary data.</text>
</comment>
<dbReference type="Gene3D" id="3.30.1950.10">
    <property type="entry name" value="wza like domain"/>
    <property type="match status" value="1"/>
</dbReference>
<dbReference type="Pfam" id="PF22461">
    <property type="entry name" value="SLBB_2"/>
    <property type="match status" value="2"/>
</dbReference>
<dbReference type="InterPro" id="IPR003715">
    <property type="entry name" value="Poly_export_N"/>
</dbReference>
<accession>A0A6L8VMC7</accession>
<dbReference type="GO" id="GO:0046930">
    <property type="term" value="C:pore complex"/>
    <property type="evidence" value="ECO:0007669"/>
    <property type="project" value="UniProtKB-KW"/>
</dbReference>
<evidence type="ECO:0000256" key="13">
    <source>
        <dbReference type="ARBA" id="ARBA00023237"/>
    </source>
</evidence>
<evidence type="ECO:0000256" key="5">
    <source>
        <dbReference type="ARBA" id="ARBA00022597"/>
    </source>
</evidence>
<dbReference type="Gene3D" id="3.10.560.10">
    <property type="entry name" value="Outer membrane lipoprotein wza domain like"/>
    <property type="match status" value="2"/>
</dbReference>
<keyword evidence="14" id="KW-0449">Lipoprotein</keyword>
<evidence type="ECO:0000256" key="9">
    <source>
        <dbReference type="ARBA" id="ARBA00023065"/>
    </source>
</evidence>
<protein>
    <submittedName>
        <fullName evidence="16">Sugar transporter</fullName>
    </submittedName>
</protein>
<dbReference type="PANTHER" id="PTHR33619:SF3">
    <property type="entry name" value="POLYSACCHARIDE EXPORT PROTEIN GFCE-RELATED"/>
    <property type="match status" value="1"/>
</dbReference>
<evidence type="ECO:0000313" key="16">
    <source>
        <dbReference type="EMBL" id="MZQ91234.1"/>
    </source>
</evidence>
<gene>
    <name evidence="16" type="ORF">GS660_19275</name>
</gene>
<keyword evidence="7" id="KW-0732">Signal</keyword>
<dbReference type="Pfam" id="PF02563">
    <property type="entry name" value="Poly_export"/>
    <property type="match status" value="1"/>
</dbReference>
<evidence type="ECO:0000256" key="8">
    <source>
        <dbReference type="ARBA" id="ARBA00023047"/>
    </source>
</evidence>
<keyword evidence="12" id="KW-0564">Palmitate</keyword>
<dbReference type="GO" id="GO:0006811">
    <property type="term" value="P:monoatomic ion transport"/>
    <property type="evidence" value="ECO:0007669"/>
    <property type="project" value="UniProtKB-KW"/>
</dbReference>
<keyword evidence="3" id="KW-0813">Transport</keyword>
<feature type="domain" description="Guanylate kinase-like" evidence="15">
    <location>
        <begin position="73"/>
        <end position="291"/>
    </location>
</feature>
<keyword evidence="4" id="KW-1134">Transmembrane beta strand</keyword>
<keyword evidence="5 16" id="KW-0762">Sugar transport</keyword>
<dbReference type="PANTHER" id="PTHR33619">
    <property type="entry name" value="POLYSACCHARIDE EXPORT PROTEIN GFCE-RELATED"/>
    <property type="match status" value="1"/>
</dbReference>
<organism evidence="16 17">
    <name type="scientific">Frigidibacter albus</name>
    <dbReference type="NCBI Taxonomy" id="1465486"/>
    <lineage>
        <taxon>Bacteria</taxon>
        <taxon>Pseudomonadati</taxon>
        <taxon>Pseudomonadota</taxon>
        <taxon>Alphaproteobacteria</taxon>
        <taxon>Rhodobacterales</taxon>
        <taxon>Paracoccaceae</taxon>
        <taxon>Frigidibacter</taxon>
    </lineage>
</organism>
<dbReference type="PROSITE" id="PS50052">
    <property type="entry name" value="GUANYLATE_KINASE_2"/>
    <property type="match status" value="1"/>
</dbReference>
<evidence type="ECO:0000256" key="10">
    <source>
        <dbReference type="ARBA" id="ARBA00023114"/>
    </source>
</evidence>
<keyword evidence="9" id="KW-0406">Ion transport</keyword>
<dbReference type="InterPro" id="IPR049712">
    <property type="entry name" value="Poly_export"/>
</dbReference>
<dbReference type="GO" id="GO:0009279">
    <property type="term" value="C:cell outer membrane"/>
    <property type="evidence" value="ECO:0007669"/>
    <property type="project" value="UniProtKB-SubCell"/>
</dbReference>
<dbReference type="GO" id="GO:0015288">
    <property type="term" value="F:porin activity"/>
    <property type="evidence" value="ECO:0007669"/>
    <property type="project" value="UniProtKB-KW"/>
</dbReference>
<proteinExistence type="inferred from homology"/>
<dbReference type="InterPro" id="IPR008144">
    <property type="entry name" value="Guanylate_kin-like_dom"/>
</dbReference>
<sequence>MQITPETLLAANRSTFAPKSLPGVFTATAGAGGSLRGAGEIPDTAFLPEGRPDVLETRVPPPVQDGPYTIGVGDVVLLATPQAGNTIEELSGLLAAQNSRQGYTVQDDGAIAVPDVGRVPVAGLTLEEAEAVVFRRLVEAQIDPTFSLEIAEFNSKRVSIGGAVNTPTIAPISLTPLRLDQAIVAAGGITVVDQDYATIRIYRDGTIYQIPLAEFYTQPDLQKVRLTDGDSVFVDTEYDLAKAESYFSEQIQLASFRAELREAAINELQTEVSLRRADMSEARDNFQTRLELDSVERDYVYLTGEIAQQGRYPLPFDRKAVLADAIYEQGSGMANERANARHIYVLRGSPDPREFGSVTAWQLDARNAANLLLATRFELRPNDVVFVSEQPVTRWSRVVNQITPSIINLTATAAN</sequence>
<dbReference type="EMBL" id="WWNR01000020">
    <property type="protein sequence ID" value="MZQ91234.1"/>
    <property type="molecule type" value="Genomic_DNA"/>
</dbReference>
<keyword evidence="6" id="KW-0812">Transmembrane</keyword>
<evidence type="ECO:0000256" key="6">
    <source>
        <dbReference type="ARBA" id="ARBA00022692"/>
    </source>
</evidence>
<keyword evidence="13" id="KW-0998">Cell outer membrane</keyword>
<dbReference type="GO" id="GO:0015159">
    <property type="term" value="F:polysaccharide transmembrane transporter activity"/>
    <property type="evidence" value="ECO:0007669"/>
    <property type="project" value="InterPro"/>
</dbReference>
<evidence type="ECO:0000256" key="3">
    <source>
        <dbReference type="ARBA" id="ARBA00022448"/>
    </source>
</evidence>
<evidence type="ECO:0000256" key="2">
    <source>
        <dbReference type="ARBA" id="ARBA00009450"/>
    </source>
</evidence>
<dbReference type="Proteomes" id="UP000477083">
    <property type="component" value="Unassembled WGS sequence"/>
</dbReference>
<dbReference type="InterPro" id="IPR054765">
    <property type="entry name" value="SLBB_dom"/>
</dbReference>
<evidence type="ECO:0000256" key="14">
    <source>
        <dbReference type="ARBA" id="ARBA00023288"/>
    </source>
</evidence>
<evidence type="ECO:0000256" key="11">
    <source>
        <dbReference type="ARBA" id="ARBA00023136"/>
    </source>
</evidence>
<dbReference type="OrthoDB" id="9808421at2"/>
<dbReference type="AlphaFoldDB" id="A0A6L8VMC7"/>
<evidence type="ECO:0000313" key="17">
    <source>
        <dbReference type="Proteomes" id="UP000477083"/>
    </source>
</evidence>
<evidence type="ECO:0000256" key="7">
    <source>
        <dbReference type="ARBA" id="ARBA00022729"/>
    </source>
</evidence>
<keyword evidence="10" id="KW-0626">Porin</keyword>
<comment type="similarity">
    <text evidence="2">Belongs to the BexD/CtrA/VexA family.</text>
</comment>
<keyword evidence="11" id="KW-0472">Membrane</keyword>
<evidence type="ECO:0000256" key="1">
    <source>
        <dbReference type="ARBA" id="ARBA00004571"/>
    </source>
</evidence>
<keyword evidence="17" id="KW-1185">Reference proteome</keyword>
<comment type="subcellular location">
    <subcellularLocation>
        <location evidence="1">Cell outer membrane</location>
        <topology evidence="1">Multi-pass membrane protein</topology>
    </subcellularLocation>
</comment>
<evidence type="ECO:0000259" key="15">
    <source>
        <dbReference type="PROSITE" id="PS50052"/>
    </source>
</evidence>
<keyword evidence="8" id="KW-0625">Polysaccharide transport</keyword>